<feature type="transmembrane region" description="Helical" evidence="5">
    <location>
        <begin position="530"/>
        <end position="549"/>
    </location>
</feature>
<dbReference type="PIRSF" id="PIRSF006060">
    <property type="entry name" value="AA_transporter"/>
    <property type="match status" value="1"/>
</dbReference>
<feature type="transmembrane region" description="Helical" evidence="5">
    <location>
        <begin position="58"/>
        <end position="80"/>
    </location>
</feature>
<feature type="transmembrane region" description="Helical" evidence="5">
    <location>
        <begin position="363"/>
        <end position="386"/>
    </location>
</feature>
<dbReference type="EMBL" id="OV725079">
    <property type="protein sequence ID" value="CAH1396708.1"/>
    <property type="molecule type" value="Genomic_DNA"/>
</dbReference>
<keyword evidence="8" id="KW-1185">Reference proteome</keyword>
<feature type="transmembrane region" description="Helical" evidence="5">
    <location>
        <begin position="188"/>
        <end position="207"/>
    </location>
</feature>
<feature type="domain" description="Cationic amino acid transporter C-terminal" evidence="6">
    <location>
        <begin position="528"/>
        <end position="578"/>
    </location>
</feature>
<feature type="transmembrane region" description="Helical" evidence="5">
    <location>
        <begin position="269"/>
        <end position="295"/>
    </location>
</feature>
<dbReference type="PANTHER" id="PTHR43243:SF105">
    <property type="entry name" value="CATIONIC AMINO ACID TRANSPORTER C-TERMINAL DOMAIN-CONTAINING PROTEIN"/>
    <property type="match status" value="1"/>
</dbReference>
<evidence type="ECO:0000256" key="4">
    <source>
        <dbReference type="ARBA" id="ARBA00023136"/>
    </source>
</evidence>
<dbReference type="Proteomes" id="UP001152798">
    <property type="component" value="Chromosome 3"/>
</dbReference>
<dbReference type="AlphaFoldDB" id="A0A9P0H796"/>
<reference evidence="7" key="1">
    <citation type="submission" date="2022-01" db="EMBL/GenBank/DDBJ databases">
        <authorList>
            <person name="King R."/>
        </authorList>
    </citation>
    <scope>NUCLEOTIDE SEQUENCE</scope>
</reference>
<evidence type="ECO:0000313" key="8">
    <source>
        <dbReference type="Proteomes" id="UP001152798"/>
    </source>
</evidence>
<evidence type="ECO:0000256" key="5">
    <source>
        <dbReference type="SAM" id="Phobius"/>
    </source>
</evidence>
<feature type="transmembrane region" description="Helical" evidence="5">
    <location>
        <begin position="498"/>
        <end position="518"/>
    </location>
</feature>
<dbReference type="Pfam" id="PF13520">
    <property type="entry name" value="AA_permease_2"/>
    <property type="match status" value="1"/>
</dbReference>
<feature type="transmembrane region" description="Helical" evidence="5">
    <location>
        <begin position="315"/>
        <end position="336"/>
    </location>
</feature>
<name>A0A9P0H796_NEZVI</name>
<keyword evidence="3 5" id="KW-1133">Transmembrane helix</keyword>
<sequence>MRFYKPLLRQKTLEQVNGEESELGRVLTTLDLTALGVGCTLGVGVYVLPGIVAKELAGPGVVISFFIAAVASIFAGLCFAEFGARVPKAGSAYIYSYVTVGEFVAFVIGWNLIMEYIIGTASVARGLSVYIDTLIGNPMESFYRNIYELNETDIMSEYFDIFAFVISFLVTLSLAFRQKESVLLNNLLTFLNISVVLFVVILGSMKIDFKNWNLEQEKVPPWAGNGGFLPFGISGAIKGAATCFYGYVGFDVISTSGEEVENPQKSIPISIIASLVIVFLAYFGLSSVLTLIWPYYLQDVDAPIPYVLAEIGFRWAAWIVAVGGIFGLLASLYSGMFPLPRIIYSMANDGLLFKWLGKVNSKYHTPVVGTVVSGIVTGIMASMFKLKQLVDLVSLGTLLAYTLVAVCILVLRYREEIEQPRLVTHDYVEHAHLISKKIRVTCDGIVKQYFNTRKFSTPSGTTSAVVVFNVIVYSLLCVILSLVLVQYEENLINTDPCTLSVCGILVFFMSINLFSTFLQPSDARNLHFKVPLVPILPALSIFINIYLMISLAMITWIQFGIWLLIGLAIYFSYGINHSTQRWATDRVEYEIIRSDDEAHSNGVSY</sequence>
<evidence type="ECO:0000256" key="2">
    <source>
        <dbReference type="ARBA" id="ARBA00022692"/>
    </source>
</evidence>
<organism evidence="7 8">
    <name type="scientific">Nezara viridula</name>
    <name type="common">Southern green stink bug</name>
    <name type="synonym">Cimex viridulus</name>
    <dbReference type="NCBI Taxonomy" id="85310"/>
    <lineage>
        <taxon>Eukaryota</taxon>
        <taxon>Metazoa</taxon>
        <taxon>Ecdysozoa</taxon>
        <taxon>Arthropoda</taxon>
        <taxon>Hexapoda</taxon>
        <taxon>Insecta</taxon>
        <taxon>Pterygota</taxon>
        <taxon>Neoptera</taxon>
        <taxon>Paraneoptera</taxon>
        <taxon>Hemiptera</taxon>
        <taxon>Heteroptera</taxon>
        <taxon>Panheteroptera</taxon>
        <taxon>Pentatomomorpha</taxon>
        <taxon>Pentatomoidea</taxon>
        <taxon>Pentatomidae</taxon>
        <taxon>Pentatominae</taxon>
        <taxon>Nezara</taxon>
    </lineage>
</organism>
<dbReference type="Gene3D" id="1.20.1740.10">
    <property type="entry name" value="Amino acid/polyamine transporter I"/>
    <property type="match status" value="2"/>
</dbReference>
<dbReference type="PANTHER" id="PTHR43243">
    <property type="entry name" value="INNER MEMBRANE TRANSPORTER YGJI-RELATED"/>
    <property type="match status" value="1"/>
</dbReference>
<dbReference type="GO" id="GO:0000064">
    <property type="term" value="F:L-ornithine transmembrane transporter activity"/>
    <property type="evidence" value="ECO:0007669"/>
    <property type="project" value="TreeGrafter"/>
</dbReference>
<protein>
    <recommendedName>
        <fullName evidence="6">Cationic amino acid transporter C-terminal domain-containing protein</fullName>
    </recommendedName>
</protein>
<dbReference type="GO" id="GO:0061459">
    <property type="term" value="F:L-arginine transmembrane transporter activity"/>
    <property type="evidence" value="ECO:0007669"/>
    <property type="project" value="TreeGrafter"/>
</dbReference>
<dbReference type="FunFam" id="1.20.1740.10:FF:000010">
    <property type="entry name" value="probable cationic amino acid transporter"/>
    <property type="match status" value="1"/>
</dbReference>
<dbReference type="GO" id="GO:0015189">
    <property type="term" value="F:L-lysine transmembrane transporter activity"/>
    <property type="evidence" value="ECO:0007669"/>
    <property type="project" value="TreeGrafter"/>
</dbReference>
<proteinExistence type="predicted"/>
<feature type="transmembrane region" description="Helical" evidence="5">
    <location>
        <begin position="32"/>
        <end position="52"/>
    </location>
</feature>
<dbReference type="InterPro" id="IPR029485">
    <property type="entry name" value="CAT_C"/>
</dbReference>
<dbReference type="GO" id="GO:0097638">
    <property type="term" value="P:L-arginine import across plasma membrane"/>
    <property type="evidence" value="ECO:0007669"/>
    <property type="project" value="TreeGrafter"/>
</dbReference>
<accession>A0A9P0H796</accession>
<dbReference type="GO" id="GO:0005886">
    <property type="term" value="C:plasma membrane"/>
    <property type="evidence" value="ECO:0007669"/>
    <property type="project" value="TreeGrafter"/>
</dbReference>
<comment type="subcellular location">
    <subcellularLocation>
        <location evidence="1">Membrane</location>
        <topology evidence="1">Multi-pass membrane protein</topology>
    </subcellularLocation>
</comment>
<feature type="transmembrane region" description="Helical" evidence="5">
    <location>
        <begin position="92"/>
        <end position="113"/>
    </location>
</feature>
<evidence type="ECO:0000259" key="6">
    <source>
        <dbReference type="Pfam" id="PF13906"/>
    </source>
</evidence>
<evidence type="ECO:0000256" key="3">
    <source>
        <dbReference type="ARBA" id="ARBA00022989"/>
    </source>
</evidence>
<feature type="transmembrane region" description="Helical" evidence="5">
    <location>
        <begin position="555"/>
        <end position="573"/>
    </location>
</feature>
<feature type="transmembrane region" description="Helical" evidence="5">
    <location>
        <begin position="392"/>
        <end position="411"/>
    </location>
</feature>
<evidence type="ECO:0000256" key="1">
    <source>
        <dbReference type="ARBA" id="ARBA00004141"/>
    </source>
</evidence>
<feature type="transmembrane region" description="Helical" evidence="5">
    <location>
        <begin position="227"/>
        <end position="248"/>
    </location>
</feature>
<feature type="transmembrane region" description="Helical" evidence="5">
    <location>
        <begin position="158"/>
        <end position="176"/>
    </location>
</feature>
<keyword evidence="2 5" id="KW-0812">Transmembrane</keyword>
<dbReference type="Pfam" id="PF13906">
    <property type="entry name" value="AA_permease_C"/>
    <property type="match status" value="1"/>
</dbReference>
<keyword evidence="4 5" id="KW-0472">Membrane</keyword>
<feature type="transmembrane region" description="Helical" evidence="5">
    <location>
        <begin position="463"/>
        <end position="486"/>
    </location>
</feature>
<gene>
    <name evidence="7" type="ORF">NEZAVI_LOCUS6723</name>
</gene>
<dbReference type="InterPro" id="IPR002293">
    <property type="entry name" value="AA/rel_permease1"/>
</dbReference>
<dbReference type="OrthoDB" id="3900342at2759"/>
<evidence type="ECO:0000313" key="7">
    <source>
        <dbReference type="EMBL" id="CAH1396708.1"/>
    </source>
</evidence>